<dbReference type="EMBL" id="RSCM01000025">
    <property type="protein sequence ID" value="RUS92656.1"/>
    <property type="molecule type" value="Genomic_DNA"/>
</dbReference>
<evidence type="ECO:0000313" key="1">
    <source>
        <dbReference type="EMBL" id="RUS92656.1"/>
    </source>
</evidence>
<dbReference type="RefSeq" id="WP_127056708.1">
    <property type="nucleotide sequence ID" value="NZ_RSCM01000025.1"/>
</dbReference>
<protein>
    <submittedName>
        <fullName evidence="1">Uncharacterized protein</fullName>
    </submittedName>
</protein>
<gene>
    <name evidence="1" type="ORF">DSM107003_49280</name>
</gene>
<reference evidence="1 2" key="1">
    <citation type="journal article" date="2019" name="Genome Biol. Evol.">
        <title>Day and night: Metabolic profiles and evolutionary relationships of six axenic non-marine cyanobacteria.</title>
        <authorList>
            <person name="Will S.E."/>
            <person name="Henke P."/>
            <person name="Boedeker C."/>
            <person name="Huang S."/>
            <person name="Brinkmann H."/>
            <person name="Rohde M."/>
            <person name="Jarek M."/>
            <person name="Friedl T."/>
            <person name="Seufert S."/>
            <person name="Schumacher M."/>
            <person name="Overmann J."/>
            <person name="Neumann-Schaal M."/>
            <person name="Petersen J."/>
        </authorList>
    </citation>
    <scope>NUCLEOTIDE SEQUENCE [LARGE SCALE GENOMIC DNA]</scope>
    <source>
        <strain evidence="1 2">SAG 1403-4b</strain>
    </source>
</reference>
<keyword evidence="2" id="KW-1185">Reference proteome</keyword>
<sequence length="156" mass="18159">MVMPKLYHPKVTAAIEIFATNYFCCAELDAQLAIDYCEAIDELLLTRNADFFPYCGICLTQLVRDINNLIPPMDIALNNSNNNKIHHKFLVGREGIVSPVLYLRIAKHYIINQNWNKLEYNLTVLATEKYGCDEYGVTENTDSSFQYRFWWDYSKI</sequence>
<name>A0A3S1I5Z6_ANAVA</name>
<organism evidence="1 2">
    <name type="scientific">Trichormus variabilis SAG 1403-4b</name>
    <dbReference type="NCBI Taxonomy" id="447716"/>
    <lineage>
        <taxon>Bacteria</taxon>
        <taxon>Bacillati</taxon>
        <taxon>Cyanobacteriota</taxon>
        <taxon>Cyanophyceae</taxon>
        <taxon>Nostocales</taxon>
        <taxon>Nostocaceae</taxon>
        <taxon>Trichormus</taxon>
    </lineage>
</organism>
<accession>A0A3S1I5Z6</accession>
<comment type="caution">
    <text evidence="1">The sequence shown here is derived from an EMBL/GenBank/DDBJ whole genome shotgun (WGS) entry which is preliminary data.</text>
</comment>
<evidence type="ECO:0000313" key="2">
    <source>
        <dbReference type="Proteomes" id="UP000276103"/>
    </source>
</evidence>
<dbReference type="Proteomes" id="UP000276103">
    <property type="component" value="Unassembled WGS sequence"/>
</dbReference>
<dbReference type="AlphaFoldDB" id="A0A3S1I5Z6"/>
<proteinExistence type="predicted"/>